<organism evidence="4 5">
    <name type="scientific">Heracleum sosnowskyi</name>
    <dbReference type="NCBI Taxonomy" id="360622"/>
    <lineage>
        <taxon>Eukaryota</taxon>
        <taxon>Viridiplantae</taxon>
        <taxon>Streptophyta</taxon>
        <taxon>Embryophyta</taxon>
        <taxon>Tracheophyta</taxon>
        <taxon>Spermatophyta</taxon>
        <taxon>Magnoliopsida</taxon>
        <taxon>eudicotyledons</taxon>
        <taxon>Gunneridae</taxon>
        <taxon>Pentapetalae</taxon>
        <taxon>asterids</taxon>
        <taxon>campanulids</taxon>
        <taxon>Apiales</taxon>
        <taxon>Apiaceae</taxon>
        <taxon>Apioideae</taxon>
        <taxon>apioid superclade</taxon>
        <taxon>Tordylieae</taxon>
        <taxon>Tordyliinae</taxon>
        <taxon>Heracleum</taxon>
    </lineage>
</organism>
<feature type="region of interest" description="Disordered" evidence="1">
    <location>
        <begin position="269"/>
        <end position="302"/>
    </location>
</feature>
<dbReference type="InterPro" id="IPR048297">
    <property type="entry name" value="DUF936_dom_pln"/>
</dbReference>
<reference evidence="4" key="1">
    <citation type="submission" date="2023-02" db="EMBL/GenBank/DDBJ databases">
        <title>Genome of toxic invasive species Heracleum sosnowskyi carries increased number of genes despite the absence of recent whole-genome duplications.</title>
        <authorList>
            <person name="Schelkunov M."/>
            <person name="Shtratnikova V."/>
            <person name="Makarenko M."/>
            <person name="Klepikova A."/>
            <person name="Omelchenko D."/>
            <person name="Novikova G."/>
            <person name="Obukhova E."/>
            <person name="Bogdanov V."/>
            <person name="Penin A."/>
            <person name="Logacheva M."/>
        </authorList>
    </citation>
    <scope>NUCLEOTIDE SEQUENCE</scope>
    <source>
        <strain evidence="4">Hsosn_3</strain>
        <tissue evidence="4">Leaf</tissue>
    </source>
</reference>
<reference evidence="4" key="2">
    <citation type="submission" date="2023-05" db="EMBL/GenBank/DDBJ databases">
        <authorList>
            <person name="Schelkunov M.I."/>
        </authorList>
    </citation>
    <scope>NUCLEOTIDE SEQUENCE</scope>
    <source>
        <strain evidence="4">Hsosn_3</strain>
        <tissue evidence="4">Leaf</tissue>
    </source>
</reference>
<dbReference type="EMBL" id="JAUIZM010000006">
    <property type="protein sequence ID" value="KAK1379348.1"/>
    <property type="molecule type" value="Genomic_DNA"/>
</dbReference>
<protein>
    <submittedName>
        <fullName evidence="4">Muscle M-line assembly protein unc-89-like</fullName>
    </submittedName>
</protein>
<gene>
    <name evidence="4" type="ORF">POM88_026092</name>
</gene>
<dbReference type="InterPro" id="IPR049172">
    <property type="entry name" value="DUF6857_pln"/>
</dbReference>
<feature type="region of interest" description="Disordered" evidence="1">
    <location>
        <begin position="218"/>
        <end position="239"/>
    </location>
</feature>
<dbReference type="Pfam" id="PF06075">
    <property type="entry name" value="DUF936"/>
    <property type="match status" value="1"/>
</dbReference>
<evidence type="ECO:0000259" key="3">
    <source>
        <dbReference type="Pfam" id="PF21647"/>
    </source>
</evidence>
<dbReference type="PANTHER" id="PTHR31928:SF4">
    <property type="entry name" value="OS08G0541500 PROTEIN"/>
    <property type="match status" value="1"/>
</dbReference>
<feature type="domain" description="DUF936" evidence="2">
    <location>
        <begin position="4"/>
        <end position="120"/>
    </location>
</feature>
<keyword evidence="5" id="KW-1185">Reference proteome</keyword>
<feature type="compositionally biased region" description="Polar residues" evidence="1">
    <location>
        <begin position="519"/>
        <end position="528"/>
    </location>
</feature>
<dbReference type="Proteomes" id="UP001237642">
    <property type="component" value="Unassembled WGS sequence"/>
</dbReference>
<sequence length="699" mass="75179">MATLVPGVLLMLLKHMNTNVKVGGEHRSSLLQVVGIVPALAGGELFSNKGFYLKVSDSSHATYVSLPDEHVDLILSDKIQLGQFIHVDRLQVASPVPVLYGVRPVPGRHPCVGSPEDLVATHSLGFLSNDANLLSGSKSLDKFKPVSKVLGSSSSSVGQRRDTKFASLKVSASFKEDQGNGKSSSLMRSNSQLLKLGVGSVEKKGKIRGFGKTTSALASGDKATSVRGTSPTKRKTVAGSSVSNFIQGIGSGPKALRKSWEGNMDVKARDSPRLRATKSYLKPESPSFSVPRKSTSERLPPKVDTKVKVSSKSFKEENKTGLSANMAATNGNLVDPNRLHKQIPSVGKKTPGYIANHGLPGNFNKVSLSKKRLTDGSASWTSLPSSLEKLGKEVLKHGDAAQMAAIVALEEASAAESLLGCLSMFSDLSLCAREDNPQSAVEQFLTFHSSLKRCHQVVSSLSKTTTTGSASDGEKFPSDEVLKVTSERRKQAASWIDAALITSLSSFSLFSKQGISSTVLTSNSTPSPKNIPANEPILILDNSSKSTSTKTQSKPRQTKSSKVVGQKPKVPPPLPPQIEWIRGEGLYEAVNLAEMLQMESQDWFLEFLERFLDAEVDVSTLSDNGQIANMLTQLKSVNDWLDGIAAAKDEEENTHISPETIERIRKKIYEYLLTHVESAAAALGSSSQSSPPTETKIRR</sequence>
<name>A0AAD8I7K2_9APIA</name>
<evidence type="ECO:0000259" key="2">
    <source>
        <dbReference type="Pfam" id="PF06075"/>
    </source>
</evidence>
<accession>A0AAD8I7K2</accession>
<dbReference type="PANTHER" id="PTHR31928">
    <property type="entry name" value="EXPRESSED PROTEIN"/>
    <property type="match status" value="1"/>
</dbReference>
<evidence type="ECO:0000313" key="5">
    <source>
        <dbReference type="Proteomes" id="UP001237642"/>
    </source>
</evidence>
<evidence type="ECO:0000256" key="1">
    <source>
        <dbReference type="SAM" id="MobiDB-lite"/>
    </source>
</evidence>
<feature type="region of interest" description="Disordered" evidence="1">
    <location>
        <begin position="519"/>
        <end position="575"/>
    </location>
</feature>
<comment type="caution">
    <text evidence="4">The sequence shown here is derived from an EMBL/GenBank/DDBJ whole genome shotgun (WGS) entry which is preliminary data.</text>
</comment>
<feature type="compositionally biased region" description="Low complexity" evidence="1">
    <location>
        <begin position="543"/>
        <end position="568"/>
    </location>
</feature>
<dbReference type="Pfam" id="PF21647">
    <property type="entry name" value="DUF6857"/>
    <property type="match status" value="1"/>
</dbReference>
<proteinExistence type="predicted"/>
<evidence type="ECO:0000313" key="4">
    <source>
        <dbReference type="EMBL" id="KAK1379348.1"/>
    </source>
</evidence>
<feature type="domain" description="DUF6857" evidence="3">
    <location>
        <begin position="368"/>
        <end position="683"/>
    </location>
</feature>
<dbReference type="AlphaFoldDB" id="A0AAD8I7K2"/>
<dbReference type="InterPro" id="IPR010341">
    <property type="entry name" value="DUF936_pln"/>
</dbReference>